<keyword evidence="7 8" id="KW-0170">Cobalt</keyword>
<feature type="binding site" evidence="8">
    <location>
        <begin position="104"/>
        <end position="108"/>
    </location>
    <ligand>
        <name>NAD(+)</name>
        <dbReference type="ChEBI" id="CHEBI:57540"/>
    </ligand>
</feature>
<evidence type="ECO:0000256" key="5">
    <source>
        <dbReference type="ARBA" id="ARBA00023027"/>
    </source>
</evidence>
<evidence type="ECO:0000256" key="4">
    <source>
        <dbReference type="ARBA" id="ARBA00022833"/>
    </source>
</evidence>
<evidence type="ECO:0000256" key="8">
    <source>
        <dbReference type="HAMAP-Rule" id="MF_00110"/>
    </source>
</evidence>
<evidence type="ECO:0000313" key="12">
    <source>
        <dbReference type="EMBL" id="MBY0757605.1"/>
    </source>
</evidence>
<dbReference type="EC" id="4.2.3.4" evidence="8 9"/>
<dbReference type="SUPFAM" id="SSF56796">
    <property type="entry name" value="Dehydroquinate synthase-like"/>
    <property type="match status" value="1"/>
</dbReference>
<dbReference type="HAMAP" id="MF_00110">
    <property type="entry name" value="DHQ_synthase"/>
    <property type="match status" value="1"/>
</dbReference>
<dbReference type="InterPro" id="IPR050071">
    <property type="entry name" value="Dehydroquinate_synthase"/>
</dbReference>
<comment type="catalytic activity">
    <reaction evidence="8">
        <text>7-phospho-2-dehydro-3-deoxy-D-arabino-heptonate = 3-dehydroquinate + phosphate</text>
        <dbReference type="Rhea" id="RHEA:21968"/>
        <dbReference type="ChEBI" id="CHEBI:32364"/>
        <dbReference type="ChEBI" id="CHEBI:43474"/>
        <dbReference type="ChEBI" id="CHEBI:58394"/>
        <dbReference type="EC" id="4.2.3.4"/>
    </reaction>
</comment>
<comment type="cofactor">
    <cofactor evidence="8">
        <name>Co(2+)</name>
        <dbReference type="ChEBI" id="CHEBI:48828"/>
    </cofactor>
    <cofactor evidence="8">
        <name>Zn(2+)</name>
        <dbReference type="ChEBI" id="CHEBI:29105"/>
    </cofactor>
    <text evidence="8">Binds 1 divalent metal cation per subunit. Can use either Co(2+) or Zn(2+).</text>
</comment>
<dbReference type="PIRSF" id="PIRSF001455">
    <property type="entry name" value="DHQ_synth"/>
    <property type="match status" value="1"/>
</dbReference>
<accession>A0ABS7L3J7</accession>
<dbReference type="InterPro" id="IPR016037">
    <property type="entry name" value="DHQ_synth_AroB"/>
</dbReference>
<dbReference type="PANTHER" id="PTHR43622">
    <property type="entry name" value="3-DEHYDROQUINATE SYNTHASE"/>
    <property type="match status" value="1"/>
</dbReference>
<feature type="binding site" evidence="8">
    <location>
        <position position="244"/>
    </location>
    <ligand>
        <name>Zn(2+)</name>
        <dbReference type="ChEBI" id="CHEBI:29105"/>
    </ligand>
</feature>
<keyword evidence="6 8" id="KW-0456">Lyase</keyword>
<dbReference type="Pfam" id="PF01761">
    <property type="entry name" value="DHQ_synthase"/>
    <property type="match status" value="1"/>
</dbReference>
<feature type="domain" description="3-dehydroquinate synthase C-terminal" evidence="11">
    <location>
        <begin position="180"/>
        <end position="320"/>
    </location>
</feature>
<comment type="similarity">
    <text evidence="8">Belongs to the sugar phosphate cyclases superfamily. Dehydroquinate synthase family.</text>
</comment>
<feature type="binding site" evidence="8">
    <location>
        <position position="141"/>
    </location>
    <ligand>
        <name>NAD(+)</name>
        <dbReference type="ChEBI" id="CHEBI:57540"/>
    </ligand>
</feature>
<evidence type="ECO:0000256" key="3">
    <source>
        <dbReference type="ARBA" id="ARBA00022741"/>
    </source>
</evidence>
<keyword evidence="3 8" id="KW-0547">Nucleotide-binding</keyword>
<keyword evidence="4 8" id="KW-0862">Zinc</keyword>
<keyword evidence="2 8" id="KW-0479">Metal-binding</keyword>
<evidence type="ECO:0000256" key="7">
    <source>
        <dbReference type="ARBA" id="ARBA00023285"/>
    </source>
</evidence>
<name>A0ABS7L3J7_9FIRM</name>
<keyword evidence="8" id="KW-0028">Amino-acid biosynthesis</keyword>
<feature type="binding site" evidence="8">
    <location>
        <position position="150"/>
    </location>
    <ligand>
        <name>NAD(+)</name>
        <dbReference type="ChEBI" id="CHEBI:57540"/>
    </ligand>
</feature>
<comment type="caution">
    <text evidence="12">The sequence shown here is derived from an EMBL/GenBank/DDBJ whole genome shotgun (WGS) entry which is preliminary data.</text>
</comment>
<dbReference type="GO" id="GO:0003856">
    <property type="term" value="F:3-dehydroquinate synthase activity"/>
    <property type="evidence" value="ECO:0007669"/>
    <property type="project" value="UniProtKB-EC"/>
</dbReference>
<gene>
    <name evidence="8 12" type="primary">aroB</name>
    <name evidence="12" type="ORF">FLB61_00540</name>
</gene>
<proteinExistence type="inferred from homology"/>
<evidence type="ECO:0000259" key="10">
    <source>
        <dbReference type="Pfam" id="PF01761"/>
    </source>
</evidence>
<keyword evidence="8" id="KW-0963">Cytoplasm</keyword>
<dbReference type="EMBL" id="VIRV01000001">
    <property type="protein sequence ID" value="MBY0757605.1"/>
    <property type="molecule type" value="Genomic_DNA"/>
</dbReference>
<sequence length="352" mass="39173">MKLNVNLGEKSYEIFIERGVLRRAADLIAEVFHGKKIMIISDDRVYGYYGEVLKEQLQTKWECYEAVVPHGEASKSMAILPEIYGKLLQAKLSRSDLIVALGGGVVGDMAGFAAATYLRGIPFIQIPTSLLAQVDSSVGGKVAVDLKEGKNLVGAFYQPKLVLIDPDVLSTLPKRYINDGMGEVIKYGCIKDRGLFDILKKARSFEGLGEELTGVIARCVDIKRQIVEEDQYDTGERMLLNFGHTLGHAVEQKFAYERESHGEAVAVGMYQITKISEKKGMTEEGTAEELRKVLESYDLPISAGVKMKELKAAMMLDKKNLNDRLRIILIKKMGESFIFPTDVAFFEDDITV</sequence>
<keyword evidence="5 8" id="KW-0520">NAD</keyword>
<evidence type="ECO:0000259" key="11">
    <source>
        <dbReference type="Pfam" id="PF24621"/>
    </source>
</evidence>
<reference evidence="12 13" key="1">
    <citation type="journal article" date="2020" name="New Microbes New Infect">
        <title>Sellimonas caecigallum sp. nov., description and genome sequence of a new member of the Sellimonas genus isolated from the cecum of feral chicken.</title>
        <authorList>
            <person name="Wongkuna S."/>
            <person name="Ghimire S."/>
            <person name="Antony L."/>
            <person name="Chankhamhaengdecha S."/>
            <person name="Janvilisri T."/>
            <person name="Scaria J."/>
        </authorList>
    </citation>
    <scope>NUCLEOTIDE SEQUENCE [LARGE SCALE GENOMIC DNA]</scope>
    <source>
        <strain evidence="12 13">SW451</strain>
    </source>
</reference>
<evidence type="ECO:0000256" key="1">
    <source>
        <dbReference type="ARBA" id="ARBA00001911"/>
    </source>
</evidence>
<protein>
    <recommendedName>
        <fullName evidence="8 9">3-dehydroquinate synthase</fullName>
        <shortName evidence="8">DHQS</shortName>
        <ecNumber evidence="8 9">4.2.3.4</ecNumber>
    </recommendedName>
</protein>
<dbReference type="NCBIfam" id="TIGR01357">
    <property type="entry name" value="aroB"/>
    <property type="match status" value="1"/>
</dbReference>
<feature type="binding site" evidence="8">
    <location>
        <position position="183"/>
    </location>
    <ligand>
        <name>Zn(2+)</name>
        <dbReference type="ChEBI" id="CHEBI:29105"/>
    </ligand>
</feature>
<comment type="cofactor">
    <cofactor evidence="1 8">
        <name>NAD(+)</name>
        <dbReference type="ChEBI" id="CHEBI:57540"/>
    </cofactor>
</comment>
<keyword evidence="8" id="KW-0057">Aromatic amino acid biosynthesis</keyword>
<organism evidence="12 13">
    <name type="scientific">Sellimonas caecigallum</name>
    <dbReference type="NCBI Taxonomy" id="2592333"/>
    <lineage>
        <taxon>Bacteria</taxon>
        <taxon>Bacillati</taxon>
        <taxon>Bacillota</taxon>
        <taxon>Clostridia</taxon>
        <taxon>Lachnospirales</taxon>
        <taxon>Lachnospiraceae</taxon>
        <taxon>Sellimonas</taxon>
    </lineage>
</organism>
<evidence type="ECO:0000256" key="2">
    <source>
        <dbReference type="ARBA" id="ARBA00022723"/>
    </source>
</evidence>
<dbReference type="InterPro" id="IPR056179">
    <property type="entry name" value="DHQS_C"/>
</dbReference>
<dbReference type="InterPro" id="IPR030963">
    <property type="entry name" value="DHQ_synth_fam"/>
</dbReference>
<comment type="pathway">
    <text evidence="8">Metabolic intermediate biosynthesis; chorismate biosynthesis; chorismate from D-erythrose 4-phosphate and phosphoenolpyruvate: step 2/7.</text>
</comment>
<keyword evidence="13" id="KW-1185">Reference proteome</keyword>
<dbReference type="Gene3D" id="3.40.50.1970">
    <property type="match status" value="1"/>
</dbReference>
<evidence type="ECO:0000256" key="9">
    <source>
        <dbReference type="NCBIfam" id="TIGR01357"/>
    </source>
</evidence>
<dbReference type="CDD" id="cd08195">
    <property type="entry name" value="DHQS"/>
    <property type="match status" value="1"/>
</dbReference>
<dbReference type="Pfam" id="PF24621">
    <property type="entry name" value="DHQS_C"/>
    <property type="match status" value="1"/>
</dbReference>
<evidence type="ECO:0000256" key="6">
    <source>
        <dbReference type="ARBA" id="ARBA00023239"/>
    </source>
</evidence>
<dbReference type="Gene3D" id="1.20.1090.10">
    <property type="entry name" value="Dehydroquinate synthase-like - alpha domain"/>
    <property type="match status" value="1"/>
</dbReference>
<dbReference type="RefSeq" id="WP_221919125.1">
    <property type="nucleotide sequence ID" value="NZ_CP173660.1"/>
</dbReference>
<dbReference type="InterPro" id="IPR030960">
    <property type="entry name" value="DHQS/DOIS_N"/>
</dbReference>
<comment type="caution">
    <text evidence="8">Lacks conserved residue(s) required for the propagation of feature annotation.</text>
</comment>
<comment type="subcellular location">
    <subcellularLocation>
        <location evidence="8">Cytoplasm</location>
    </subcellularLocation>
</comment>
<comment type="function">
    <text evidence="8">Catalyzes the conversion of 3-deoxy-D-arabino-heptulosonate 7-phosphate (DAHP) to dehydroquinate (DHQ).</text>
</comment>
<feature type="binding site" evidence="8">
    <location>
        <begin position="128"/>
        <end position="129"/>
    </location>
    <ligand>
        <name>NAD(+)</name>
        <dbReference type="ChEBI" id="CHEBI:57540"/>
    </ligand>
</feature>
<feature type="domain" description="3-dehydroquinate synthase N-terminal" evidence="10">
    <location>
        <begin position="67"/>
        <end position="177"/>
    </location>
</feature>
<dbReference type="PANTHER" id="PTHR43622:SF1">
    <property type="entry name" value="3-DEHYDROQUINATE SYNTHASE"/>
    <property type="match status" value="1"/>
</dbReference>
<evidence type="ECO:0000313" key="13">
    <source>
        <dbReference type="Proteomes" id="UP000779049"/>
    </source>
</evidence>
<feature type="binding site" evidence="8">
    <location>
        <position position="261"/>
    </location>
    <ligand>
        <name>Zn(2+)</name>
        <dbReference type="ChEBI" id="CHEBI:29105"/>
    </ligand>
</feature>
<dbReference type="Proteomes" id="UP000779049">
    <property type="component" value="Unassembled WGS sequence"/>
</dbReference>